<dbReference type="Proteomes" id="UP000625780">
    <property type="component" value="Unassembled WGS sequence"/>
</dbReference>
<gene>
    <name evidence="2" type="ORF">GCM10011361_05230</name>
</gene>
<dbReference type="EMBL" id="BMFH01000001">
    <property type="protein sequence ID" value="GGD41095.1"/>
    <property type="molecule type" value="Genomic_DNA"/>
</dbReference>
<dbReference type="PANTHER" id="PTHR36174:SF1">
    <property type="entry name" value="LIPID II:GLYCINE GLYCYLTRANSFERASE"/>
    <property type="match status" value="1"/>
</dbReference>
<dbReference type="PANTHER" id="PTHR36174">
    <property type="entry name" value="LIPID II:GLYCINE GLYCYLTRANSFERASE"/>
    <property type="match status" value="1"/>
</dbReference>
<sequence length="363" mass="43451">MTKVNLQVLDLYTLDGRLRYKKALNEINPDNPYYRTELLFIDWNPRKHLRCFVYVEDYTPKVIMPFYLIPIPVMIDSLPYFDMASPWGHNGPLYQEGTDPVIFTNFWKLVDEWYRQNNVITEFIRFGFNGNHTYYNGSLKETLMCVNGQLIDREPQFANFKPKVRNNYRKALKNQLTFKLFVSEFPEEITRAFYDIFTHTMERLRAEERYFFPYDFFVSLVEKNPDSCAIAMVYHEGTPVSTELLLLSKSTIYSFLGGTRSEFFDLRPNDFLKINVMDWGREQLYERYFLGGGKEDRDTLYQYKKSFFPKEADRPFYTGRKIINKEAYDHILREMPVQGHDVIKLERKKESYFPLYRTVEKAI</sequence>
<protein>
    <recommendedName>
        <fullName evidence="1">BioF2-like acetyltransferase domain-containing protein</fullName>
    </recommendedName>
</protein>
<evidence type="ECO:0000313" key="3">
    <source>
        <dbReference type="Proteomes" id="UP000625780"/>
    </source>
</evidence>
<evidence type="ECO:0000259" key="1">
    <source>
        <dbReference type="Pfam" id="PF13480"/>
    </source>
</evidence>
<reference evidence="3" key="1">
    <citation type="journal article" date="2019" name="Int. J. Syst. Evol. Microbiol.">
        <title>The Global Catalogue of Microorganisms (GCM) 10K type strain sequencing project: providing services to taxonomists for standard genome sequencing and annotation.</title>
        <authorList>
            <consortium name="The Broad Institute Genomics Platform"/>
            <consortium name="The Broad Institute Genome Sequencing Center for Infectious Disease"/>
            <person name="Wu L."/>
            <person name="Ma J."/>
        </authorList>
    </citation>
    <scope>NUCLEOTIDE SEQUENCE [LARGE SCALE GENOMIC DNA]</scope>
    <source>
        <strain evidence="3">CGMCC 1.12606</strain>
    </source>
</reference>
<comment type="caution">
    <text evidence="2">The sequence shown here is derived from an EMBL/GenBank/DDBJ whole genome shotgun (WGS) entry which is preliminary data.</text>
</comment>
<dbReference type="InterPro" id="IPR016181">
    <property type="entry name" value="Acyl_CoA_acyltransferase"/>
</dbReference>
<evidence type="ECO:0000313" key="2">
    <source>
        <dbReference type="EMBL" id="GGD41095.1"/>
    </source>
</evidence>
<organism evidence="2 3">
    <name type="scientific">Muriicola marianensis</name>
    <dbReference type="NCBI Taxonomy" id="1324801"/>
    <lineage>
        <taxon>Bacteria</taxon>
        <taxon>Pseudomonadati</taxon>
        <taxon>Bacteroidota</taxon>
        <taxon>Flavobacteriia</taxon>
        <taxon>Flavobacteriales</taxon>
        <taxon>Flavobacteriaceae</taxon>
        <taxon>Muriicola</taxon>
    </lineage>
</organism>
<dbReference type="InterPro" id="IPR038740">
    <property type="entry name" value="BioF2-like_GNAT_dom"/>
</dbReference>
<dbReference type="SUPFAM" id="SSF55729">
    <property type="entry name" value="Acyl-CoA N-acyltransferases (Nat)"/>
    <property type="match status" value="1"/>
</dbReference>
<dbReference type="RefSeq" id="WP_188369149.1">
    <property type="nucleotide sequence ID" value="NZ_BMFH01000001.1"/>
</dbReference>
<accession>A0ABQ1QQK4</accession>
<proteinExistence type="predicted"/>
<feature type="domain" description="BioF2-like acetyltransferase" evidence="1">
    <location>
        <begin position="163"/>
        <end position="304"/>
    </location>
</feature>
<keyword evidence="3" id="KW-1185">Reference proteome</keyword>
<name>A0ABQ1QQK4_9FLAO</name>
<dbReference type="InterPro" id="IPR050644">
    <property type="entry name" value="PG_Glycine_Bridge_Synth"/>
</dbReference>
<dbReference type="Gene3D" id="3.40.630.30">
    <property type="match status" value="1"/>
</dbReference>
<dbReference type="Pfam" id="PF13480">
    <property type="entry name" value="Acetyltransf_6"/>
    <property type="match status" value="1"/>
</dbReference>